<dbReference type="OrthoDB" id="306690at2759"/>
<evidence type="ECO:0000259" key="1">
    <source>
        <dbReference type="PROSITE" id="PS50882"/>
    </source>
</evidence>
<feature type="non-terminal residue" evidence="2">
    <location>
        <position position="1"/>
    </location>
</feature>
<dbReference type="Gene3D" id="3.10.590.10">
    <property type="entry name" value="ph1033 like domains"/>
    <property type="match status" value="1"/>
</dbReference>
<name>A0A3N4K9N4_9PEZI</name>
<keyword evidence="3" id="KW-1185">Reference proteome</keyword>
<evidence type="ECO:0000313" key="2">
    <source>
        <dbReference type="EMBL" id="RPB07220.1"/>
    </source>
</evidence>
<dbReference type="InterPro" id="IPR045168">
    <property type="entry name" value="YTH_prot"/>
</dbReference>
<dbReference type="Proteomes" id="UP000277580">
    <property type="component" value="Unassembled WGS sequence"/>
</dbReference>
<dbReference type="PANTHER" id="PTHR12357">
    <property type="entry name" value="YTH YT521-B HOMOLOGY DOMAIN-CONTAINING"/>
    <property type="match status" value="1"/>
</dbReference>
<dbReference type="CDD" id="cd21134">
    <property type="entry name" value="YTH"/>
    <property type="match status" value="1"/>
</dbReference>
<dbReference type="InterPro" id="IPR007275">
    <property type="entry name" value="YTH_domain"/>
</dbReference>
<organism evidence="2 3">
    <name type="scientific">Morchella conica CCBAS932</name>
    <dbReference type="NCBI Taxonomy" id="1392247"/>
    <lineage>
        <taxon>Eukaryota</taxon>
        <taxon>Fungi</taxon>
        <taxon>Dikarya</taxon>
        <taxon>Ascomycota</taxon>
        <taxon>Pezizomycotina</taxon>
        <taxon>Pezizomycetes</taxon>
        <taxon>Pezizales</taxon>
        <taxon>Morchellaceae</taxon>
        <taxon>Morchella</taxon>
    </lineage>
</organism>
<dbReference type="STRING" id="1392247.A0A3N4K9N4"/>
<dbReference type="PANTHER" id="PTHR12357:SF89">
    <property type="entry name" value="YTH DOMAIN-CONTAINING FAMILY PROTEIN"/>
    <property type="match status" value="1"/>
</dbReference>
<dbReference type="GO" id="GO:0061157">
    <property type="term" value="P:mRNA destabilization"/>
    <property type="evidence" value="ECO:0007669"/>
    <property type="project" value="TreeGrafter"/>
</dbReference>
<gene>
    <name evidence="2" type="ORF">P167DRAFT_496124</name>
</gene>
<dbReference type="EMBL" id="ML119191">
    <property type="protein sequence ID" value="RPB07220.1"/>
    <property type="molecule type" value="Genomic_DNA"/>
</dbReference>
<sequence>SRFFVIKSNCELDIFASLKHGIWTSTDLGNKRLDRAFCDLTRKGPIFLFFSVSGSGKFCGIAEMTSEIEHSVHTGIWSDKRWRGRFTVKWLIVKDIPNADLRQFRVANNDNKPFTNCRDTQEILTNPGENVYKLFNRYVSSSSVFSSHEEQKCGNGELHRV</sequence>
<dbReference type="InParanoid" id="A0A3N4K9N4"/>
<dbReference type="GO" id="GO:1990247">
    <property type="term" value="F:N6-methyladenosine-containing RNA reader activity"/>
    <property type="evidence" value="ECO:0007669"/>
    <property type="project" value="TreeGrafter"/>
</dbReference>
<dbReference type="AlphaFoldDB" id="A0A3N4K9N4"/>
<accession>A0A3N4K9N4</accession>
<dbReference type="GO" id="GO:0005737">
    <property type="term" value="C:cytoplasm"/>
    <property type="evidence" value="ECO:0007669"/>
    <property type="project" value="TreeGrafter"/>
</dbReference>
<dbReference type="GO" id="GO:0003729">
    <property type="term" value="F:mRNA binding"/>
    <property type="evidence" value="ECO:0007669"/>
    <property type="project" value="TreeGrafter"/>
</dbReference>
<dbReference type="Pfam" id="PF04146">
    <property type="entry name" value="YTH"/>
    <property type="match status" value="1"/>
</dbReference>
<proteinExistence type="predicted"/>
<evidence type="ECO:0000313" key="3">
    <source>
        <dbReference type="Proteomes" id="UP000277580"/>
    </source>
</evidence>
<reference evidence="2 3" key="1">
    <citation type="journal article" date="2018" name="Nat. Ecol. Evol.">
        <title>Pezizomycetes genomes reveal the molecular basis of ectomycorrhizal truffle lifestyle.</title>
        <authorList>
            <person name="Murat C."/>
            <person name="Payen T."/>
            <person name="Noel B."/>
            <person name="Kuo A."/>
            <person name="Morin E."/>
            <person name="Chen J."/>
            <person name="Kohler A."/>
            <person name="Krizsan K."/>
            <person name="Balestrini R."/>
            <person name="Da Silva C."/>
            <person name="Montanini B."/>
            <person name="Hainaut M."/>
            <person name="Levati E."/>
            <person name="Barry K.W."/>
            <person name="Belfiori B."/>
            <person name="Cichocki N."/>
            <person name="Clum A."/>
            <person name="Dockter R.B."/>
            <person name="Fauchery L."/>
            <person name="Guy J."/>
            <person name="Iotti M."/>
            <person name="Le Tacon F."/>
            <person name="Lindquist E.A."/>
            <person name="Lipzen A."/>
            <person name="Malagnac F."/>
            <person name="Mello A."/>
            <person name="Molinier V."/>
            <person name="Miyauchi S."/>
            <person name="Poulain J."/>
            <person name="Riccioni C."/>
            <person name="Rubini A."/>
            <person name="Sitrit Y."/>
            <person name="Splivallo R."/>
            <person name="Traeger S."/>
            <person name="Wang M."/>
            <person name="Zifcakova L."/>
            <person name="Wipf D."/>
            <person name="Zambonelli A."/>
            <person name="Paolocci F."/>
            <person name="Nowrousian M."/>
            <person name="Ottonello S."/>
            <person name="Baldrian P."/>
            <person name="Spatafora J.W."/>
            <person name="Henrissat B."/>
            <person name="Nagy L.G."/>
            <person name="Aury J.M."/>
            <person name="Wincker P."/>
            <person name="Grigoriev I.V."/>
            <person name="Bonfante P."/>
            <person name="Martin F.M."/>
        </authorList>
    </citation>
    <scope>NUCLEOTIDE SEQUENCE [LARGE SCALE GENOMIC DNA]</scope>
    <source>
        <strain evidence="2 3">CCBAS932</strain>
    </source>
</reference>
<dbReference type="PROSITE" id="PS50882">
    <property type="entry name" value="YTH"/>
    <property type="match status" value="1"/>
</dbReference>
<protein>
    <submittedName>
        <fullName evidence="2">YTH-domain-containing protein</fullName>
    </submittedName>
</protein>
<feature type="domain" description="YTH" evidence="1">
    <location>
        <begin position="1"/>
        <end position="135"/>
    </location>
</feature>